<dbReference type="InterPro" id="IPR002156">
    <property type="entry name" value="RNaseH_domain"/>
</dbReference>
<dbReference type="Gene3D" id="3.30.420.10">
    <property type="entry name" value="Ribonuclease H-like superfamily/Ribonuclease H"/>
    <property type="match status" value="1"/>
</dbReference>
<dbReference type="GO" id="GO:0003676">
    <property type="term" value="F:nucleic acid binding"/>
    <property type="evidence" value="ECO:0007669"/>
    <property type="project" value="InterPro"/>
</dbReference>
<evidence type="ECO:0000313" key="4">
    <source>
        <dbReference type="Proteomes" id="UP000594261"/>
    </source>
</evidence>
<dbReference type="GO" id="GO:0004523">
    <property type="term" value="F:RNA-DNA hybrid ribonuclease activity"/>
    <property type="evidence" value="ECO:0007669"/>
    <property type="project" value="InterPro"/>
</dbReference>
<dbReference type="Pfam" id="PF13456">
    <property type="entry name" value="RVT_3"/>
    <property type="match status" value="2"/>
</dbReference>
<dbReference type="Gramene" id="QL09p017510:mrna">
    <property type="protein sequence ID" value="QL09p017510:mrna"/>
    <property type="gene ID" value="QL09p017510"/>
</dbReference>
<organism evidence="3 4">
    <name type="scientific">Quercus lobata</name>
    <name type="common">Valley oak</name>
    <dbReference type="NCBI Taxonomy" id="97700"/>
    <lineage>
        <taxon>Eukaryota</taxon>
        <taxon>Viridiplantae</taxon>
        <taxon>Streptophyta</taxon>
        <taxon>Embryophyta</taxon>
        <taxon>Tracheophyta</taxon>
        <taxon>Spermatophyta</taxon>
        <taxon>Magnoliopsida</taxon>
        <taxon>eudicotyledons</taxon>
        <taxon>Gunneridae</taxon>
        <taxon>Pentapetalae</taxon>
        <taxon>rosids</taxon>
        <taxon>fabids</taxon>
        <taxon>Fagales</taxon>
        <taxon>Fagaceae</taxon>
        <taxon>Quercus</taxon>
    </lineage>
</organism>
<dbReference type="AlphaFoldDB" id="A0A7N2MJ92"/>
<feature type="domain" description="RNase H type-1" evidence="1">
    <location>
        <begin position="633"/>
        <end position="669"/>
    </location>
</feature>
<evidence type="ECO:0000313" key="3">
    <source>
        <dbReference type="EnsemblPlants" id="QL09p017510:mrna"/>
    </source>
</evidence>
<accession>A0A7N2MJ92</accession>
<dbReference type="InterPro" id="IPR026960">
    <property type="entry name" value="RVT-Znf"/>
</dbReference>
<evidence type="ECO:0000259" key="1">
    <source>
        <dbReference type="Pfam" id="PF13456"/>
    </source>
</evidence>
<reference evidence="3" key="2">
    <citation type="submission" date="2021-01" db="UniProtKB">
        <authorList>
            <consortium name="EnsemblPlants"/>
        </authorList>
    </citation>
    <scope>IDENTIFICATION</scope>
</reference>
<dbReference type="PANTHER" id="PTHR47074">
    <property type="entry name" value="BNAC02G40300D PROTEIN"/>
    <property type="match status" value="1"/>
</dbReference>
<proteinExistence type="predicted"/>
<evidence type="ECO:0000259" key="2">
    <source>
        <dbReference type="Pfam" id="PF13966"/>
    </source>
</evidence>
<feature type="domain" description="RNase H type-1" evidence="1">
    <location>
        <begin position="436"/>
        <end position="554"/>
    </location>
</feature>
<dbReference type="InterPro" id="IPR036397">
    <property type="entry name" value="RNaseH_sf"/>
</dbReference>
<protein>
    <recommendedName>
        <fullName evidence="5">Reverse transcriptase zinc-binding domain-containing protein</fullName>
    </recommendedName>
</protein>
<dbReference type="InParanoid" id="A0A7N2MJ92"/>
<dbReference type="CDD" id="cd06222">
    <property type="entry name" value="RNase_H_like"/>
    <property type="match status" value="1"/>
</dbReference>
<reference evidence="3 4" key="1">
    <citation type="journal article" date="2016" name="G3 (Bethesda)">
        <title>First Draft Assembly and Annotation of the Genome of a California Endemic Oak Quercus lobata Nee (Fagaceae).</title>
        <authorList>
            <person name="Sork V.L."/>
            <person name="Fitz-Gibbon S.T."/>
            <person name="Puiu D."/>
            <person name="Crepeau M."/>
            <person name="Gugger P.F."/>
            <person name="Sherman R."/>
            <person name="Stevens K."/>
            <person name="Langley C.H."/>
            <person name="Pellegrini M."/>
            <person name="Salzberg S.L."/>
        </authorList>
    </citation>
    <scope>NUCLEOTIDE SEQUENCE [LARGE SCALE GENOMIC DNA]</scope>
    <source>
        <strain evidence="3 4">cv. SW786</strain>
    </source>
</reference>
<dbReference type="OMA" id="FFWISRI"/>
<evidence type="ECO:0008006" key="5">
    <source>
        <dbReference type="Google" id="ProtNLM"/>
    </source>
</evidence>
<dbReference type="EnsemblPlants" id="QL09p017510:mrna">
    <property type="protein sequence ID" value="QL09p017510:mrna"/>
    <property type="gene ID" value="QL09p017510"/>
</dbReference>
<dbReference type="EMBL" id="LRBV02000009">
    <property type="status" value="NOT_ANNOTATED_CDS"/>
    <property type="molecule type" value="Genomic_DNA"/>
</dbReference>
<dbReference type="Proteomes" id="UP000594261">
    <property type="component" value="Chromosome 9"/>
</dbReference>
<feature type="domain" description="Reverse transcriptase zinc-binding" evidence="2">
    <location>
        <begin position="237"/>
        <end position="325"/>
    </location>
</feature>
<dbReference type="Pfam" id="PF13966">
    <property type="entry name" value="zf-RVT"/>
    <property type="match status" value="1"/>
</dbReference>
<dbReference type="InterPro" id="IPR012337">
    <property type="entry name" value="RNaseH-like_sf"/>
</dbReference>
<sequence>MEPWRLGLNMLPTKEKLGQRIGATNKSCCFCNACVEDNSHLFLYYHVAQSMPIYTMSSFNIPNKVCNNLDALTRRFWWKPKQKEGRFLAWKAWDSLCCPRKSGGLGFKKAKNINSALLAKLAWMIASKRDSLSIEKAREVVRRGACFLIGDGESIDVWVDPWVPWIEGFIPAPKVESNCLLPMKVAELIDFELHTWKTTMVQDIFNPISAQAILSIPIPIRLRPDKLLWIPDSKGLFSVKSAYKELLANPPSQATTVVKWSKLWKLRGPERIKMFLWRIAVNALPTRENLMSRMDISEPWCVLCNQEVESAAHLFLKCPAAKAIWFSACWGFKSDEAHLALPSDIIKVILEPPPALCQMQDMWLVSLNMALTMEEIWCIRNAVIHQNGTVDLQASISRIGKKLNECAKVFFIPQAPLAEQPVVHWSPPPLGYTKLNVDAAISQNNSALAVIARDAHGRVLKAWSKILPKRSPLSAETEAILWALQLAKSEAWSEIILESDSKNSIDAIMDCTSCPLWSISSLVSDICFLAKSFDSCQFFWISRICNSAAHEVARNVVAFQREKVNLPVIIQNICSKAIEYSLITEIVHHKEQDLDKVCRSFPRSSNVVRLNVNAIVTNTFTTLALVAENAFGDAKAAAFLWALQIAQSEGLKNIIVEEDSRQCVDALNSG</sequence>
<dbReference type="InterPro" id="IPR052929">
    <property type="entry name" value="RNase_H-like_EbsB-rel"/>
</dbReference>
<keyword evidence="4" id="KW-1185">Reference proteome</keyword>
<name>A0A7N2MJ92_QUELO</name>
<dbReference type="InterPro" id="IPR044730">
    <property type="entry name" value="RNase_H-like_dom_plant"/>
</dbReference>
<dbReference type="SUPFAM" id="SSF53098">
    <property type="entry name" value="Ribonuclease H-like"/>
    <property type="match status" value="1"/>
</dbReference>
<dbReference type="PANTHER" id="PTHR47074:SF21">
    <property type="entry name" value="RNASE H TYPE-1 DOMAIN-CONTAINING PROTEIN"/>
    <property type="match status" value="1"/>
</dbReference>